<dbReference type="InterPro" id="IPR008323">
    <property type="entry name" value="UCP033563"/>
</dbReference>
<sequence>MAIIRPFKGLRPQEALAAKVAARPYDVLSAAEAKTAAAGNPYAYYHVSKSEIDLPDDTDVHSQPVYDKAAANLQRFIQEGTLLQDTTPHYYIYKLIMDGRAQVGLVCASAITDYNTGIIKKHEFTRPDKELDRINHIKTTRAQTGNVFLAYNDVPELNVIIDHWQQSQSPAYDFTADDGIRHTVWVINDPATVQDITVLFAQKVPCTYIADGHHRAASAALVQREFQEKGMIKSAEDPANFFLTTIFPASQLAILDYNRVVKDLNGLSKAELLSRLDYDFTVEAIGHLPQQPAMLHEFSMYLDHTWYRLVAREGTYTTDPIGILDVTILQQNVLDKLLGIKDQRTDKRIDFVGGIRGLQELVKRVDSGEMQVAFALYPVTIQQLFDIADSGQVMPPKSTWFEPKLRDGLLTHLIA</sequence>
<protein>
    <submittedName>
        <fullName evidence="1">DUF1015 family protein</fullName>
    </submittedName>
</protein>
<dbReference type="EMBL" id="JBEXAC010000002">
    <property type="protein sequence ID" value="MET6998655.1"/>
    <property type="molecule type" value="Genomic_DNA"/>
</dbReference>
<dbReference type="PANTHER" id="PTHR36454">
    <property type="entry name" value="LMO2823 PROTEIN"/>
    <property type="match status" value="1"/>
</dbReference>
<keyword evidence="2" id="KW-1185">Reference proteome</keyword>
<name>A0ABV2T6K1_9BACT</name>
<evidence type="ECO:0000313" key="2">
    <source>
        <dbReference type="Proteomes" id="UP001549749"/>
    </source>
</evidence>
<dbReference type="PIRSF" id="PIRSF033563">
    <property type="entry name" value="UCP033563"/>
    <property type="match status" value="1"/>
</dbReference>
<proteinExistence type="predicted"/>
<reference evidence="1 2" key="1">
    <citation type="submission" date="2024-06" db="EMBL/GenBank/DDBJ databases">
        <title>Chitinophaga defluvii sp. nov., isolated from municipal sewage.</title>
        <authorList>
            <person name="Zhang L."/>
        </authorList>
    </citation>
    <scope>NUCLEOTIDE SEQUENCE [LARGE SCALE GENOMIC DNA]</scope>
    <source>
        <strain evidence="1 2">H8</strain>
    </source>
</reference>
<evidence type="ECO:0000313" key="1">
    <source>
        <dbReference type="EMBL" id="MET6998655.1"/>
    </source>
</evidence>
<dbReference type="Pfam" id="PF06245">
    <property type="entry name" value="DUF1015"/>
    <property type="match status" value="1"/>
</dbReference>
<organism evidence="1 2">
    <name type="scientific">Chitinophaga defluvii</name>
    <dbReference type="NCBI Taxonomy" id="3163343"/>
    <lineage>
        <taxon>Bacteria</taxon>
        <taxon>Pseudomonadati</taxon>
        <taxon>Bacteroidota</taxon>
        <taxon>Chitinophagia</taxon>
        <taxon>Chitinophagales</taxon>
        <taxon>Chitinophagaceae</taxon>
        <taxon>Chitinophaga</taxon>
    </lineage>
</organism>
<comment type="caution">
    <text evidence="1">The sequence shown here is derived from an EMBL/GenBank/DDBJ whole genome shotgun (WGS) entry which is preliminary data.</text>
</comment>
<dbReference type="PANTHER" id="PTHR36454:SF1">
    <property type="entry name" value="DUF1015 DOMAIN-CONTAINING PROTEIN"/>
    <property type="match status" value="1"/>
</dbReference>
<gene>
    <name evidence="1" type="ORF">ABR189_14820</name>
</gene>
<dbReference type="RefSeq" id="WP_354661299.1">
    <property type="nucleotide sequence ID" value="NZ_JBEXAC010000002.1"/>
</dbReference>
<dbReference type="Proteomes" id="UP001549749">
    <property type="component" value="Unassembled WGS sequence"/>
</dbReference>
<accession>A0ABV2T6K1</accession>